<dbReference type="Proteomes" id="UP000095280">
    <property type="component" value="Unplaced"/>
</dbReference>
<feature type="region of interest" description="Disordered" evidence="1">
    <location>
        <begin position="1"/>
        <end position="47"/>
    </location>
</feature>
<proteinExistence type="predicted"/>
<feature type="region of interest" description="Disordered" evidence="1">
    <location>
        <begin position="177"/>
        <end position="216"/>
    </location>
</feature>
<keyword evidence="2" id="KW-1185">Reference proteome</keyword>
<organism evidence="2 3">
    <name type="scientific">Macrostomum lignano</name>
    <dbReference type="NCBI Taxonomy" id="282301"/>
    <lineage>
        <taxon>Eukaryota</taxon>
        <taxon>Metazoa</taxon>
        <taxon>Spiralia</taxon>
        <taxon>Lophotrochozoa</taxon>
        <taxon>Platyhelminthes</taxon>
        <taxon>Rhabditophora</taxon>
        <taxon>Macrostomorpha</taxon>
        <taxon>Macrostomida</taxon>
        <taxon>Macrostomidae</taxon>
        <taxon>Macrostomum</taxon>
    </lineage>
</organism>
<feature type="region of interest" description="Disordered" evidence="1">
    <location>
        <begin position="920"/>
        <end position="978"/>
    </location>
</feature>
<reference evidence="3" key="1">
    <citation type="submission" date="2016-11" db="UniProtKB">
        <authorList>
            <consortium name="WormBaseParasite"/>
        </authorList>
    </citation>
    <scope>IDENTIFICATION</scope>
</reference>
<dbReference type="AlphaFoldDB" id="A0A1I8HHC1"/>
<accession>A0A1I8HHC1</accession>
<name>A0A1I8HHC1_9PLAT</name>
<evidence type="ECO:0000313" key="3">
    <source>
        <dbReference type="WBParaSite" id="maker-uti_cns_0005997-snap-gene-0.5-mRNA-1"/>
    </source>
</evidence>
<feature type="region of interest" description="Disordered" evidence="1">
    <location>
        <begin position="352"/>
        <end position="443"/>
    </location>
</feature>
<feature type="region of interest" description="Disordered" evidence="1">
    <location>
        <begin position="238"/>
        <end position="258"/>
    </location>
</feature>
<dbReference type="WBParaSite" id="maker-uti_cns_0005997-snap-gene-0.5-mRNA-1">
    <property type="protein sequence ID" value="maker-uti_cns_0005997-snap-gene-0.5-mRNA-1"/>
    <property type="gene ID" value="maker-uti_cns_0005997-snap-gene-0.5"/>
</dbReference>
<feature type="compositionally biased region" description="Low complexity" evidence="1">
    <location>
        <begin position="126"/>
        <end position="136"/>
    </location>
</feature>
<protein>
    <submittedName>
        <fullName evidence="3">RING-type domain-containing protein</fullName>
    </submittedName>
</protein>
<evidence type="ECO:0000313" key="2">
    <source>
        <dbReference type="Proteomes" id="UP000095280"/>
    </source>
</evidence>
<feature type="region of interest" description="Disordered" evidence="1">
    <location>
        <begin position="122"/>
        <end position="141"/>
    </location>
</feature>
<sequence length="978" mass="105602">IFRIPYEDSGAGAIAARTMENQQKQQPEQKQSREEACGDAAPVPPSQFLQRRRAGRAAVAAAFGEDRPPGGAEKARQPLPAGMMSVMGRPVQLARRMSTVEMVVHNEEGETEEVEIDVADVETEAGSQRSGSSISDRISRRRNSELAADIIRLSAAHRRREFVQLLNEHRAIVHQLQTTGVASDSRRSNQRPPSLAGVIQEGSVEEKDKENWGQAGQVRRQYKEAPIAKVAQLHGAAEVDQQQLQRRSGSPVGDQADPVGLQSESVAAKTQQAGPAGRLWPAQLDANVQLQQLPGRLAQAGKLPAKLVRPRMDEFVRASRTDETGRRRWIDWRRTRLSGRAVGQTQQLLAGVHSASRPADGLQSGRVDGHPVQRAAAWPAAAAEPDNRRHGQAVPSQRQPELAAGSAGEKTGQAGGRSRGGRGSDFRPDSATIASRKQADNADIHKEEAHLSDWLVRPARQHLAAAPRRGTSWIADHAQVAGAQGAELIHCCSRQGEIAGSHKLNRAPRLRIWVTEANRSGLVNFFISGKFAFSFTFSLEFKLGFGTRVEDSPLAEAPVLGYVQLLQLRLDDLFLLRIELFRFRLIQGVQHCVCFCIFLALQFIKVGLLLSFNFVYSGFHRGLLFGQVGQGFRFSLGQRQPGLKFGSPGGFVLVDGRGQSPAKTVGRFRPRRRQQAEKQARHAAIRLSGPLHGLHRGGETIWTLRIQSGVGIGVWQVASRYSGWQVVGKQARNIAEIRLLCTVQPGLAAVGAARTGEGEQRQDRLNTVRQQKELNQRRRRITQARLLVEGRQRECRSEAASGGASLTSLAGAGRIRDSGAATADQPMALADETLAHKSARPGAIMPGQTGRTVGVMVPANRWTVGAAIRSRNFGQTLGQFNGSTGVCIQLDSQTGQAPLIESATEAAAATAAAEASAEAATAFGGRRGLTADRRTRHGGGSAAEDDDSTRCTSKFCPTRDAGSGSSTARQGTELAGAV</sequence>
<evidence type="ECO:0000256" key="1">
    <source>
        <dbReference type="SAM" id="MobiDB-lite"/>
    </source>
</evidence>